<name>A0A4C1Y4A0_EUMVA</name>
<sequence>MLNSTLFISGPLSGHETPSRRVGGMLRPAPVQTHMRSYFYGQNRMRIFIEKLQKYKVYAGARYIREMCPLKESLPSPNDTQGYRRRVTCPIGDSLRHRLSVGITGYRHGSGLFYLPGTEAAGWSRGAMV</sequence>
<proteinExistence type="predicted"/>
<accession>A0A4C1Y4A0</accession>
<comment type="caution">
    <text evidence="2">The sequence shown here is derived from an EMBL/GenBank/DDBJ whole genome shotgun (WGS) entry which is preliminary data.</text>
</comment>
<dbReference type="OrthoDB" id="66620at2759"/>
<reference evidence="2 3" key="1">
    <citation type="journal article" date="2019" name="Commun. Biol.">
        <title>The bagworm genome reveals a unique fibroin gene that provides high tensile strength.</title>
        <authorList>
            <person name="Kono N."/>
            <person name="Nakamura H."/>
            <person name="Ohtoshi R."/>
            <person name="Tomita M."/>
            <person name="Numata K."/>
            <person name="Arakawa K."/>
        </authorList>
    </citation>
    <scope>NUCLEOTIDE SEQUENCE [LARGE SCALE GENOMIC DNA]</scope>
</reference>
<dbReference type="EMBL" id="BGZK01001034">
    <property type="protein sequence ID" value="GBP69225.1"/>
    <property type="molecule type" value="Genomic_DNA"/>
</dbReference>
<organism evidence="2 3">
    <name type="scientific">Eumeta variegata</name>
    <name type="common">Bagworm moth</name>
    <name type="synonym">Eumeta japonica</name>
    <dbReference type="NCBI Taxonomy" id="151549"/>
    <lineage>
        <taxon>Eukaryota</taxon>
        <taxon>Metazoa</taxon>
        <taxon>Ecdysozoa</taxon>
        <taxon>Arthropoda</taxon>
        <taxon>Hexapoda</taxon>
        <taxon>Insecta</taxon>
        <taxon>Pterygota</taxon>
        <taxon>Neoptera</taxon>
        <taxon>Endopterygota</taxon>
        <taxon>Lepidoptera</taxon>
        <taxon>Glossata</taxon>
        <taxon>Ditrysia</taxon>
        <taxon>Tineoidea</taxon>
        <taxon>Psychidae</taxon>
        <taxon>Oiketicinae</taxon>
        <taxon>Eumeta</taxon>
    </lineage>
</organism>
<gene>
    <name evidence="2" type="ORF">EVAR_96739_1</name>
</gene>
<evidence type="ECO:0000313" key="3">
    <source>
        <dbReference type="Proteomes" id="UP000299102"/>
    </source>
</evidence>
<dbReference type="Proteomes" id="UP000299102">
    <property type="component" value="Unassembled WGS sequence"/>
</dbReference>
<feature type="region of interest" description="Disordered" evidence="1">
    <location>
        <begin position="1"/>
        <end position="25"/>
    </location>
</feature>
<dbReference type="AlphaFoldDB" id="A0A4C1Y4A0"/>
<evidence type="ECO:0000256" key="1">
    <source>
        <dbReference type="SAM" id="MobiDB-lite"/>
    </source>
</evidence>
<protein>
    <submittedName>
        <fullName evidence="2">Uncharacterized protein</fullName>
    </submittedName>
</protein>
<evidence type="ECO:0000313" key="2">
    <source>
        <dbReference type="EMBL" id="GBP69225.1"/>
    </source>
</evidence>
<keyword evidence="3" id="KW-1185">Reference proteome</keyword>